<evidence type="ECO:0000313" key="4">
    <source>
        <dbReference type="Proteomes" id="UP001591681"/>
    </source>
</evidence>
<feature type="compositionally biased region" description="Basic residues" evidence="1">
    <location>
        <begin position="38"/>
        <end position="48"/>
    </location>
</feature>
<accession>A0ABD1JKD0</accession>
<feature type="region of interest" description="Disordered" evidence="1">
    <location>
        <begin position="628"/>
        <end position="716"/>
    </location>
</feature>
<organism evidence="3 4">
    <name type="scientific">Coilia grayii</name>
    <name type="common">Gray's grenadier anchovy</name>
    <dbReference type="NCBI Taxonomy" id="363190"/>
    <lineage>
        <taxon>Eukaryota</taxon>
        <taxon>Metazoa</taxon>
        <taxon>Chordata</taxon>
        <taxon>Craniata</taxon>
        <taxon>Vertebrata</taxon>
        <taxon>Euteleostomi</taxon>
        <taxon>Actinopterygii</taxon>
        <taxon>Neopterygii</taxon>
        <taxon>Teleostei</taxon>
        <taxon>Clupei</taxon>
        <taxon>Clupeiformes</taxon>
        <taxon>Clupeoidei</taxon>
        <taxon>Engraulidae</taxon>
        <taxon>Coilinae</taxon>
        <taxon>Coilia</taxon>
    </lineage>
</organism>
<feature type="region of interest" description="Disordered" evidence="1">
    <location>
        <begin position="979"/>
        <end position="1058"/>
    </location>
</feature>
<feature type="compositionally biased region" description="Basic and acidic residues" evidence="1">
    <location>
        <begin position="995"/>
        <end position="1008"/>
    </location>
</feature>
<feature type="compositionally biased region" description="Basic and acidic residues" evidence="1">
    <location>
        <begin position="703"/>
        <end position="714"/>
    </location>
</feature>
<feature type="region of interest" description="Disordered" evidence="1">
    <location>
        <begin position="113"/>
        <end position="134"/>
    </location>
</feature>
<feature type="compositionally biased region" description="Polar residues" evidence="1">
    <location>
        <begin position="443"/>
        <end position="453"/>
    </location>
</feature>
<evidence type="ECO:0000256" key="1">
    <source>
        <dbReference type="SAM" id="MobiDB-lite"/>
    </source>
</evidence>
<dbReference type="PANTHER" id="PTHR23389:SF21">
    <property type="entry name" value="ATPASE FAMILY AAA DOMAIN-CONTAINING PROTEIN 5"/>
    <property type="match status" value="1"/>
</dbReference>
<sequence length="1278" mass="143216">MASSSKRKSQVNLHRTGSITDFFTALRPTGGNEVPDKHAKHQKLKRSRKADGADGSMKHNVFSTANVIAGTSLDVTVNKAQKKDYVGTVSPVTKIGLPPLFNCQLKCHRNNSSHNLPSCSSGEPKDKECTKSISSKHISAKSIRPLSRTLSRGRTSQHVEVETVDADLLHAHGLEKQKLHLPLSKSTQSHSYMSCHQGIHLPHKCQSEVIQILKRNHQLENAERLDGDGHQLATWRALQPGGHVLQNTNDNLLWRLSWPACPLLRHLRGLMHVCFSSASYRSHCDLITQSNTQTDKQMARRNHSLKPQRSGWREDLPEDVLEQLLEELKLANPLFPVQKLFTALSKKRSKHEETWVNQELKKNTHIVGMADHRLRGKRKWMVEGPGQGISPKRRRPNQRPEENATVDPGSPTGLPLVISDHTPRRQACRSRLSRTRRRRRQGKNASPSLASNVTVSLQDIGKSDTENTAQQFNKKECIREDVLWTEKYQPSHSSEVIGNAAGVKRLQKWLKEWKLRADKEECRRRKEEIRRGKNKESWDSGDFEGEVVVEDCETELCNAVLIAGPHGIGKSTAVYACAQELGFKVFEVNASSQRSGRLLLTQLKEATQSHQVGSSTAAASKPTYFTSHTTAGSSIKPASSSLTGKTNLSSKVTTSTRRLPSAPRNKSAHKRENCVDLTHFFQKRNKPEHKPQSSPNHFKHGGHSGEPDDYEKNTETGFPMKQEIDDEDNNPSLSRTGRSTLMSLILFEEVDVIFSEDVGFLSAIKTFMSTTKRPVVLTTTDPLFGGTFDGCLEELHFKKPSVEVVCSYLRLVCLAEGVRTDPRDIRSLWAVTGGDIRQGLLQLQFWVRSGGGLGAPPLPYHPVTPQGRPCVKTPQAQEESVERLKQPTDLPACDGVCPGTPQEVLDTWAVQKLARMFKVPSVHSWTMPEHSRCLEVLSESQRRGINLLYLNMESLLPLPTATSPNLRGDYLKVSKSEPCEDTEVKKLQEPSSCSKDPDKLPGGREASKQRKGRCLSLKGTQRSKLDLKQNVSSSHQPKDTQCHRIHQSEVKTERHKAEKKPSSLVSDCLDSLTGFLDDLSFMDCWLQDKHVNRNGQHGPPGLPLVSFGAEMREGMLDELGEEQEEDEMCWHRSAEMRAAVEGRSFRGCCMEMDQAMARAQDLGEEVGADQWKQMLEQLTIPPPPDSDGILWGQPNRSETSAIEKRTDIIKTILSSKEFNRLGSTRAVITDYLPCLRTICKSESRQDQGRTRHRQPHYLRRIQSGLSRSTLLLLSNAFP</sequence>
<dbReference type="EMBL" id="JBHFQA010000015">
    <property type="protein sequence ID" value="KAL2087130.1"/>
    <property type="molecule type" value="Genomic_DNA"/>
</dbReference>
<evidence type="ECO:0000313" key="3">
    <source>
        <dbReference type="EMBL" id="KAL2087130.1"/>
    </source>
</evidence>
<dbReference type="Gene3D" id="3.40.50.300">
    <property type="entry name" value="P-loop containing nucleotide triphosphate hydrolases"/>
    <property type="match status" value="1"/>
</dbReference>
<name>A0ABD1JKD0_9TELE</name>
<evidence type="ECO:0000259" key="2">
    <source>
        <dbReference type="Pfam" id="PF00004"/>
    </source>
</evidence>
<dbReference type="InterPro" id="IPR003959">
    <property type="entry name" value="ATPase_AAA_core"/>
</dbReference>
<proteinExistence type="predicted"/>
<dbReference type="AlphaFoldDB" id="A0ABD1JKD0"/>
<dbReference type="Pfam" id="PF00004">
    <property type="entry name" value="AAA"/>
    <property type="match status" value="1"/>
</dbReference>
<feature type="domain" description="ATPase AAA-type core" evidence="2">
    <location>
        <begin position="560"/>
        <end position="595"/>
    </location>
</feature>
<dbReference type="Proteomes" id="UP001591681">
    <property type="component" value="Unassembled WGS sequence"/>
</dbReference>
<gene>
    <name evidence="3" type="ORF">ACEWY4_018189</name>
</gene>
<feature type="region of interest" description="Disordered" evidence="1">
    <location>
        <begin position="377"/>
        <end position="453"/>
    </location>
</feature>
<feature type="compositionally biased region" description="Polar residues" evidence="1">
    <location>
        <begin position="628"/>
        <end position="658"/>
    </location>
</feature>
<keyword evidence="4" id="KW-1185">Reference proteome</keyword>
<dbReference type="SUPFAM" id="SSF52540">
    <property type="entry name" value="P-loop containing nucleoside triphosphate hydrolases"/>
    <property type="match status" value="1"/>
</dbReference>
<reference evidence="3 4" key="1">
    <citation type="submission" date="2024-09" db="EMBL/GenBank/DDBJ databases">
        <title>A chromosome-level genome assembly of Gray's grenadier anchovy, Coilia grayii.</title>
        <authorList>
            <person name="Fu Z."/>
        </authorList>
    </citation>
    <scope>NUCLEOTIDE SEQUENCE [LARGE SCALE GENOMIC DNA]</scope>
    <source>
        <strain evidence="3">G4</strain>
        <tissue evidence="3">Muscle</tissue>
    </source>
</reference>
<feature type="compositionally biased region" description="Basic residues" evidence="1">
    <location>
        <begin position="424"/>
        <end position="442"/>
    </location>
</feature>
<feature type="compositionally biased region" description="Basic and acidic residues" evidence="1">
    <location>
        <begin position="1036"/>
        <end position="1058"/>
    </location>
</feature>
<dbReference type="PANTHER" id="PTHR23389">
    <property type="entry name" value="CHROMOSOME TRANSMISSION FIDELITY FACTOR 18"/>
    <property type="match status" value="1"/>
</dbReference>
<feature type="region of interest" description="Disordered" evidence="1">
    <location>
        <begin position="24"/>
        <end position="57"/>
    </location>
</feature>
<comment type="caution">
    <text evidence="3">The sequence shown here is derived from an EMBL/GenBank/DDBJ whole genome shotgun (WGS) entry which is preliminary data.</text>
</comment>
<protein>
    <recommendedName>
        <fullName evidence="2">ATPase AAA-type core domain-containing protein</fullName>
    </recommendedName>
</protein>
<dbReference type="InterPro" id="IPR027417">
    <property type="entry name" value="P-loop_NTPase"/>
</dbReference>
<feature type="compositionally biased region" description="Basic and acidic residues" evidence="1">
    <location>
        <begin position="979"/>
        <end position="988"/>
    </location>
</feature>
<dbReference type="Gene3D" id="1.10.8.60">
    <property type="match status" value="1"/>
</dbReference>